<sequence length="131" mass="14187">MDTSLERIREKIAELDAKIADLRIAERELQALEKAPARSTKTAVGRKPKIKPEASEEPEARQTIGAAIIEVLGQQGALSVADIAEQIKATGRDISNRTVSFSLQALKKRGLAKGADGKWTLPKSGSRRARS</sequence>
<keyword evidence="5" id="KW-1185">Reference proteome</keyword>
<feature type="region of interest" description="Disordered" evidence="2">
    <location>
        <begin position="35"/>
        <end position="60"/>
    </location>
</feature>
<dbReference type="Proteomes" id="UP001626536">
    <property type="component" value="Chromosome"/>
</dbReference>
<feature type="coiled-coil region" evidence="1">
    <location>
        <begin position="5"/>
        <end position="35"/>
    </location>
</feature>
<dbReference type="RefSeq" id="WP_407340084.1">
    <property type="nucleotide sequence ID" value="NZ_CP136862.1"/>
</dbReference>
<feature type="compositionally biased region" description="Basic and acidic residues" evidence="2">
    <location>
        <begin position="50"/>
        <end position="60"/>
    </location>
</feature>
<gene>
    <name evidence="4" type="ORF">RZS28_04405</name>
</gene>
<protein>
    <submittedName>
        <fullName evidence="4">Winged-helix domain-containing protein</fullName>
    </submittedName>
</protein>
<dbReference type="Pfam" id="PF08461">
    <property type="entry name" value="WHD_RNase_R"/>
    <property type="match status" value="1"/>
</dbReference>
<name>A0ABZ0HVV2_9HYPH</name>
<evidence type="ECO:0000313" key="4">
    <source>
        <dbReference type="EMBL" id="WOJ90544.1"/>
    </source>
</evidence>
<organism evidence="4 5">
    <name type="scientific">Methylocapsa polymorpha</name>
    <dbReference type="NCBI Taxonomy" id="3080828"/>
    <lineage>
        <taxon>Bacteria</taxon>
        <taxon>Pseudomonadati</taxon>
        <taxon>Pseudomonadota</taxon>
        <taxon>Alphaproteobacteria</taxon>
        <taxon>Hyphomicrobiales</taxon>
        <taxon>Beijerinckiaceae</taxon>
        <taxon>Methylocapsa</taxon>
    </lineage>
</organism>
<evidence type="ECO:0000259" key="3">
    <source>
        <dbReference type="Pfam" id="PF08461"/>
    </source>
</evidence>
<evidence type="ECO:0000256" key="1">
    <source>
        <dbReference type="SAM" id="Coils"/>
    </source>
</evidence>
<keyword evidence="1" id="KW-0175">Coiled coil</keyword>
<accession>A0ABZ0HVV2</accession>
<reference evidence="4 5" key="1">
    <citation type="submission" date="2023-10" db="EMBL/GenBank/DDBJ databases">
        <title>Novel methanotroph of the genus Methylocapsa from a subarctic wetland.</title>
        <authorList>
            <person name="Belova S.E."/>
            <person name="Oshkin I.Y."/>
            <person name="Miroshnikov K."/>
            <person name="Dedysh S.N."/>
        </authorList>
    </citation>
    <scope>NUCLEOTIDE SEQUENCE [LARGE SCALE GENOMIC DNA]</scope>
    <source>
        <strain evidence="4 5">RX1</strain>
    </source>
</reference>
<evidence type="ECO:0000313" key="5">
    <source>
        <dbReference type="Proteomes" id="UP001626536"/>
    </source>
</evidence>
<dbReference type="EMBL" id="CP136862">
    <property type="protein sequence ID" value="WOJ90544.1"/>
    <property type="molecule type" value="Genomic_DNA"/>
</dbReference>
<proteinExistence type="predicted"/>
<dbReference type="InterPro" id="IPR013668">
    <property type="entry name" value="RNase_R_HTH_12"/>
</dbReference>
<feature type="domain" description="Ribonuclease R winged-helix" evidence="3">
    <location>
        <begin position="67"/>
        <end position="113"/>
    </location>
</feature>
<dbReference type="InterPro" id="IPR036390">
    <property type="entry name" value="WH_DNA-bd_sf"/>
</dbReference>
<feature type="region of interest" description="Disordered" evidence="2">
    <location>
        <begin position="110"/>
        <end position="131"/>
    </location>
</feature>
<dbReference type="SUPFAM" id="SSF46785">
    <property type="entry name" value="Winged helix' DNA-binding domain"/>
    <property type="match status" value="1"/>
</dbReference>
<evidence type="ECO:0000256" key="2">
    <source>
        <dbReference type="SAM" id="MobiDB-lite"/>
    </source>
</evidence>